<dbReference type="CDD" id="cd01335">
    <property type="entry name" value="Radical_SAM"/>
    <property type="match status" value="1"/>
</dbReference>
<keyword evidence="4" id="KW-0408">Iron</keyword>
<dbReference type="SFLD" id="SFLDS00029">
    <property type="entry name" value="Radical_SAM"/>
    <property type="match status" value="1"/>
</dbReference>
<dbReference type="GO" id="GO:0016491">
    <property type="term" value="F:oxidoreductase activity"/>
    <property type="evidence" value="ECO:0007669"/>
    <property type="project" value="InterPro"/>
</dbReference>
<dbReference type="InterPro" id="IPR013785">
    <property type="entry name" value="Aldolase_TIM"/>
</dbReference>
<evidence type="ECO:0000256" key="3">
    <source>
        <dbReference type="ARBA" id="ARBA00022723"/>
    </source>
</evidence>
<dbReference type="SFLD" id="SFLDG01067">
    <property type="entry name" value="SPASM/twitch_domain_containing"/>
    <property type="match status" value="1"/>
</dbReference>
<evidence type="ECO:0000313" key="9">
    <source>
        <dbReference type="Proteomes" id="UP000231564"/>
    </source>
</evidence>
<reference evidence="8 9" key="1">
    <citation type="submission" date="2016-11" db="EMBL/GenBank/DDBJ databases">
        <authorList>
            <person name="Jaros S."/>
            <person name="Januszkiewicz K."/>
            <person name="Wedrychowicz H."/>
        </authorList>
    </citation>
    <scope>NUCLEOTIDE SEQUENCE [LARGE SCALE GENOMIC DNA]</scope>
    <source>
        <strain evidence="8">NCIMB 2154T</strain>
    </source>
</reference>
<evidence type="ECO:0000256" key="5">
    <source>
        <dbReference type="ARBA" id="ARBA00023014"/>
    </source>
</evidence>
<accession>A0A2H1E7E8</accession>
<dbReference type="InterPro" id="IPR023885">
    <property type="entry name" value="4Fe4S-binding_SPASM_dom"/>
</dbReference>
<protein>
    <submittedName>
        <fullName evidence="8">Radical SAM domain protein</fullName>
    </submittedName>
</protein>
<dbReference type="Pfam" id="PF04055">
    <property type="entry name" value="Radical_SAM"/>
    <property type="match status" value="1"/>
</dbReference>
<dbReference type="EMBL" id="LT634361">
    <property type="protein sequence ID" value="SFZ80545.1"/>
    <property type="molecule type" value="Genomic_DNA"/>
</dbReference>
<dbReference type="InterPro" id="IPR023867">
    <property type="entry name" value="Sulphatase_maturase_rSAM"/>
</dbReference>
<proteinExistence type="inferred from homology"/>
<evidence type="ECO:0000256" key="6">
    <source>
        <dbReference type="ARBA" id="ARBA00023601"/>
    </source>
</evidence>
<dbReference type="PANTHER" id="PTHR43273">
    <property type="entry name" value="ANAEROBIC SULFATASE-MATURATING ENZYME HOMOLOG ASLB-RELATED"/>
    <property type="match status" value="1"/>
</dbReference>
<evidence type="ECO:0000256" key="1">
    <source>
        <dbReference type="ARBA" id="ARBA00001966"/>
    </source>
</evidence>
<keyword evidence="2" id="KW-0949">S-adenosyl-L-methionine</keyword>
<name>A0A2H1E7E8_9FLAO</name>
<keyword evidence="5" id="KW-0411">Iron-sulfur</keyword>
<dbReference type="GO" id="GO:0051536">
    <property type="term" value="F:iron-sulfur cluster binding"/>
    <property type="evidence" value="ECO:0007669"/>
    <property type="project" value="UniProtKB-KW"/>
</dbReference>
<dbReference type="NCBIfam" id="TIGR04085">
    <property type="entry name" value="rSAM_more_4Fe4S"/>
    <property type="match status" value="1"/>
</dbReference>
<dbReference type="PROSITE" id="PS51918">
    <property type="entry name" value="RADICAL_SAM"/>
    <property type="match status" value="1"/>
</dbReference>
<dbReference type="SFLD" id="SFLDG01386">
    <property type="entry name" value="main_SPASM_domain-containing"/>
    <property type="match status" value="1"/>
</dbReference>
<dbReference type="GeneID" id="47722251"/>
<dbReference type="KEGG" id="tmar:MARIT_0667"/>
<dbReference type="InterPro" id="IPR058240">
    <property type="entry name" value="rSAM_sf"/>
</dbReference>
<evidence type="ECO:0000256" key="4">
    <source>
        <dbReference type="ARBA" id="ARBA00023004"/>
    </source>
</evidence>
<dbReference type="OrthoDB" id="9808591at2"/>
<keyword evidence="3" id="KW-0479">Metal-binding</keyword>
<dbReference type="SMART" id="SM00729">
    <property type="entry name" value="Elp3"/>
    <property type="match status" value="1"/>
</dbReference>
<dbReference type="AlphaFoldDB" id="A0A2H1E7E8"/>
<dbReference type="STRING" id="1349785.GCA_000509405_00700"/>
<gene>
    <name evidence="8" type="ORF">MARIT_0667</name>
</gene>
<dbReference type="Gene3D" id="3.20.20.70">
    <property type="entry name" value="Aldolase class I"/>
    <property type="match status" value="1"/>
</dbReference>
<sequence length="436" mass="51263">MKKYSQFNTMIPHEDKYVFYNAYANKFLYLEPLLKDLIEASKSENELEGLGEIHPDLYVALNNLGFIIDEEVDEIEKVRKLITTIDHNEEEYYLIINPTMNCNFKCYYCYESHIKSSKVSDKNLEKIKRFIGNTIDANKKLKLFTIQFFGGEPLLFFDKTILPIMEYVYQKTKETGVKLNLNFTTNAYLINDEMIRLFKRYEVNSLQITLDGNREMHNQVRFVNKSRGSYDEIVTNMKKLVKSGIHVTFRINYTEKNLKELHDIFEDFEDLEKEERARLMLSMNKVWEEANENLGEEVVKFKERAEVFGFRLPDAVFSDRVRHSCYADKLNQATINYNGDVFKCNARDFHKDHREGVLTESGHIEWNEKQSIRMNAKLKNSSCLSCKILPICGGGCSQQAIEYSHVDYCVNHYDEKKKEDIVRSMFLSKFLEKVPS</sequence>
<keyword evidence="9" id="KW-1185">Reference proteome</keyword>
<comment type="similarity">
    <text evidence="6">Belongs to the radical SAM superfamily. Anaerobic sulfatase-maturating enzyme family.</text>
</comment>
<evidence type="ECO:0000313" key="8">
    <source>
        <dbReference type="EMBL" id="SFZ80545.1"/>
    </source>
</evidence>
<dbReference type="SFLD" id="SFLDG01384">
    <property type="entry name" value="thioether_bond_formation_requi"/>
    <property type="match status" value="1"/>
</dbReference>
<organism evidence="8 9">
    <name type="scientific">Tenacibaculum maritimum NCIMB 2154</name>
    <dbReference type="NCBI Taxonomy" id="1349785"/>
    <lineage>
        <taxon>Bacteria</taxon>
        <taxon>Pseudomonadati</taxon>
        <taxon>Bacteroidota</taxon>
        <taxon>Flavobacteriia</taxon>
        <taxon>Flavobacteriales</taxon>
        <taxon>Flavobacteriaceae</taxon>
        <taxon>Tenacibaculum</taxon>
    </lineage>
</organism>
<dbReference type="InterPro" id="IPR007197">
    <property type="entry name" value="rSAM"/>
</dbReference>
<evidence type="ECO:0000259" key="7">
    <source>
        <dbReference type="PROSITE" id="PS51918"/>
    </source>
</evidence>
<dbReference type="GO" id="GO:0046872">
    <property type="term" value="F:metal ion binding"/>
    <property type="evidence" value="ECO:0007669"/>
    <property type="project" value="UniProtKB-KW"/>
</dbReference>
<dbReference type="PANTHER" id="PTHR43273:SF3">
    <property type="entry name" value="ANAEROBIC SULFATASE-MATURATING ENZYME HOMOLOG ASLB-RELATED"/>
    <property type="match status" value="1"/>
</dbReference>
<dbReference type="RefSeq" id="WP_084339897.1">
    <property type="nucleotide sequence ID" value="NZ_BAUG01000041.1"/>
</dbReference>
<evidence type="ECO:0000256" key="2">
    <source>
        <dbReference type="ARBA" id="ARBA00022691"/>
    </source>
</evidence>
<dbReference type="InterPro" id="IPR006638">
    <property type="entry name" value="Elp3/MiaA/NifB-like_rSAM"/>
</dbReference>
<dbReference type="Proteomes" id="UP000231564">
    <property type="component" value="Chromosome MARIT"/>
</dbReference>
<dbReference type="UniPathway" id="UPA00782"/>
<comment type="cofactor">
    <cofactor evidence="1">
        <name>[4Fe-4S] cluster</name>
        <dbReference type="ChEBI" id="CHEBI:49883"/>
    </cofactor>
</comment>
<dbReference type="SUPFAM" id="SSF102114">
    <property type="entry name" value="Radical SAM enzymes"/>
    <property type="match status" value="1"/>
</dbReference>
<feature type="domain" description="Radical SAM core" evidence="7">
    <location>
        <begin position="86"/>
        <end position="324"/>
    </location>
</feature>